<organism evidence="2 3">
    <name type="scientific">Geobacter soli</name>
    <dbReference type="NCBI Taxonomy" id="1510391"/>
    <lineage>
        <taxon>Bacteria</taxon>
        <taxon>Pseudomonadati</taxon>
        <taxon>Thermodesulfobacteriota</taxon>
        <taxon>Desulfuromonadia</taxon>
        <taxon>Geobacterales</taxon>
        <taxon>Geobacteraceae</taxon>
        <taxon>Geobacter</taxon>
    </lineage>
</organism>
<protein>
    <submittedName>
        <fullName evidence="2">Quinone oxidoreductase</fullName>
    </submittedName>
</protein>
<dbReference type="PANTHER" id="PTHR43677">
    <property type="entry name" value="SHORT-CHAIN DEHYDROGENASE/REDUCTASE"/>
    <property type="match status" value="1"/>
</dbReference>
<dbReference type="PANTHER" id="PTHR43677:SF1">
    <property type="entry name" value="ACRYLYL-COA REDUCTASE ACUI-RELATED"/>
    <property type="match status" value="1"/>
</dbReference>
<dbReference type="AlphaFoldDB" id="A0A0C1QY95"/>
<dbReference type="Pfam" id="PF08240">
    <property type="entry name" value="ADH_N"/>
    <property type="match status" value="1"/>
</dbReference>
<evidence type="ECO:0000259" key="1">
    <source>
        <dbReference type="SMART" id="SM00829"/>
    </source>
</evidence>
<dbReference type="GO" id="GO:0043957">
    <property type="term" value="F:acryloyl-CoA reductase (NADPH) activity"/>
    <property type="evidence" value="ECO:0007669"/>
    <property type="project" value="TreeGrafter"/>
</dbReference>
<dbReference type="Pfam" id="PF00107">
    <property type="entry name" value="ADH_zinc_N"/>
    <property type="match status" value="1"/>
</dbReference>
<dbReference type="InterPro" id="IPR011032">
    <property type="entry name" value="GroES-like_sf"/>
</dbReference>
<feature type="domain" description="Enoyl reductase (ER)" evidence="1">
    <location>
        <begin position="16"/>
        <end position="331"/>
    </location>
</feature>
<dbReference type="Gene3D" id="3.40.50.720">
    <property type="entry name" value="NAD(P)-binding Rossmann-like Domain"/>
    <property type="match status" value="1"/>
</dbReference>
<keyword evidence="3" id="KW-1185">Reference proteome</keyword>
<dbReference type="Gene3D" id="3.90.180.10">
    <property type="entry name" value="Medium-chain alcohol dehydrogenases, catalytic domain"/>
    <property type="match status" value="1"/>
</dbReference>
<evidence type="ECO:0000313" key="3">
    <source>
        <dbReference type="Proteomes" id="UP000031433"/>
    </source>
</evidence>
<dbReference type="InterPro" id="IPR020843">
    <property type="entry name" value="ER"/>
</dbReference>
<comment type="caution">
    <text evidence="2">The sequence shown here is derived from an EMBL/GenBank/DDBJ whole genome shotgun (WGS) entry which is preliminary data.</text>
</comment>
<reference evidence="2 3" key="1">
    <citation type="submission" date="2015-01" db="EMBL/GenBank/DDBJ databases">
        <title>Genome sequence of the anaerobic bacterium Geobacter soli GSS01, a dissimilatory Fe(III) reducer from soil.</title>
        <authorList>
            <person name="Yang G."/>
            <person name="Zhou S."/>
        </authorList>
    </citation>
    <scope>NUCLEOTIDE SEQUENCE [LARGE SCALE GENOMIC DNA]</scope>
    <source>
        <strain evidence="2 3">GSS01</strain>
    </source>
</reference>
<sequence>MTDTTTQFKALVVEKTADKQFVREVRQRSIDDLPAGDLVVRVHYSSLNYKDALSATGHPGVTRQFPHTPGIDAAGEVVACDSGAFAPGDRVIVTGYDLGMETDGGFGQYIRIPSAWAVPLPEGLSLRESMALGTAGLTAALSVLGLERAGVTPDRGEILVTGATGGVGSIAVAILAAAGYRVTASTGKEFEEEYLRELGATEVIGREELAAGAEKALLAERWAGAVDVVGGPTLAAVLKSVKYGGVVTCCGLVGSPDLPVNVYPFILRGVSLLGIDSVQASPGIRREIWQRLAGAWKPAGLAGMVTECSLQGLEVMIQAILHGGVTGRVVVNLLES</sequence>
<proteinExistence type="predicted"/>
<dbReference type="InterPro" id="IPR013149">
    <property type="entry name" value="ADH-like_C"/>
</dbReference>
<dbReference type="InterPro" id="IPR036291">
    <property type="entry name" value="NAD(P)-bd_dom_sf"/>
</dbReference>
<dbReference type="SUPFAM" id="SSF50129">
    <property type="entry name" value="GroES-like"/>
    <property type="match status" value="1"/>
</dbReference>
<dbReference type="SMART" id="SM00829">
    <property type="entry name" value="PKS_ER"/>
    <property type="match status" value="1"/>
</dbReference>
<name>A0A0C1QY95_9BACT</name>
<dbReference type="NCBIfam" id="TIGR02823">
    <property type="entry name" value="oxido_YhdH"/>
    <property type="match status" value="1"/>
</dbReference>
<dbReference type="InterPro" id="IPR014188">
    <property type="entry name" value="Acrylyl-CoA_reductase_AcuI"/>
</dbReference>
<dbReference type="SUPFAM" id="SSF51735">
    <property type="entry name" value="NAD(P)-binding Rossmann-fold domains"/>
    <property type="match status" value="1"/>
</dbReference>
<dbReference type="RefSeq" id="WP_039646303.1">
    <property type="nucleotide sequence ID" value="NZ_JXBL01000001.1"/>
</dbReference>
<dbReference type="InterPro" id="IPR051397">
    <property type="entry name" value="Zn-ADH-like_protein"/>
</dbReference>
<dbReference type="InterPro" id="IPR013154">
    <property type="entry name" value="ADH-like_N"/>
</dbReference>
<gene>
    <name evidence="2" type="ORF">SE37_10985</name>
</gene>
<evidence type="ECO:0000313" key="2">
    <source>
        <dbReference type="EMBL" id="KIE43121.1"/>
    </source>
</evidence>
<dbReference type="Proteomes" id="UP000031433">
    <property type="component" value="Unassembled WGS sequence"/>
</dbReference>
<dbReference type="EMBL" id="JXBL01000001">
    <property type="protein sequence ID" value="KIE43121.1"/>
    <property type="molecule type" value="Genomic_DNA"/>
</dbReference>
<accession>A0A0C1QY95</accession>
<dbReference type="CDD" id="cd05280">
    <property type="entry name" value="MDR_yhdh_yhfp"/>
    <property type="match status" value="1"/>
</dbReference>